<gene>
    <name evidence="3" type="ORF">QCA50_004397</name>
</gene>
<evidence type="ECO:0000256" key="1">
    <source>
        <dbReference type="ARBA" id="ARBA00007946"/>
    </source>
</evidence>
<keyword evidence="2" id="KW-0456">Lyase</keyword>
<evidence type="ECO:0000256" key="2">
    <source>
        <dbReference type="ARBA" id="ARBA00023239"/>
    </source>
</evidence>
<comment type="similarity">
    <text evidence="1">Belongs to the trichodiene synthase family.</text>
</comment>
<evidence type="ECO:0000313" key="4">
    <source>
        <dbReference type="Proteomes" id="UP001385951"/>
    </source>
</evidence>
<organism evidence="3 4">
    <name type="scientific">Cerrena zonata</name>
    <dbReference type="NCBI Taxonomy" id="2478898"/>
    <lineage>
        <taxon>Eukaryota</taxon>
        <taxon>Fungi</taxon>
        <taxon>Dikarya</taxon>
        <taxon>Basidiomycota</taxon>
        <taxon>Agaricomycotina</taxon>
        <taxon>Agaricomycetes</taxon>
        <taxon>Polyporales</taxon>
        <taxon>Cerrenaceae</taxon>
        <taxon>Cerrena</taxon>
    </lineage>
</organism>
<sequence>MSSMSLNGMFASPLDINIIHTCSDLLSSYKEALEQDDGCYLGRYARMHGKTLEQSVNDLAEQVISLTERIRKILGEGRAREAWEDFASGYVHFSLFSPRYRWKEVVP</sequence>
<dbReference type="SUPFAM" id="SSF48576">
    <property type="entry name" value="Terpenoid synthases"/>
    <property type="match status" value="1"/>
</dbReference>
<dbReference type="GO" id="GO:0016838">
    <property type="term" value="F:carbon-oxygen lyase activity, acting on phosphates"/>
    <property type="evidence" value="ECO:0007669"/>
    <property type="project" value="InterPro"/>
</dbReference>
<evidence type="ECO:0000313" key="3">
    <source>
        <dbReference type="EMBL" id="KAK7692764.1"/>
    </source>
</evidence>
<dbReference type="InterPro" id="IPR024652">
    <property type="entry name" value="Trichodiene_synth"/>
</dbReference>
<dbReference type="Pfam" id="PF06330">
    <property type="entry name" value="TRI5"/>
    <property type="match status" value="1"/>
</dbReference>
<dbReference type="AlphaFoldDB" id="A0AAW0GNW3"/>
<reference evidence="3 4" key="1">
    <citation type="submission" date="2022-09" db="EMBL/GenBank/DDBJ databases">
        <authorList>
            <person name="Palmer J.M."/>
        </authorList>
    </citation>
    <scope>NUCLEOTIDE SEQUENCE [LARGE SCALE GENOMIC DNA]</scope>
    <source>
        <strain evidence="3 4">DSM 7382</strain>
    </source>
</reference>
<dbReference type="EMBL" id="JASBNA010000004">
    <property type="protein sequence ID" value="KAK7692764.1"/>
    <property type="molecule type" value="Genomic_DNA"/>
</dbReference>
<name>A0AAW0GNW3_9APHY</name>
<accession>A0AAW0GNW3</accession>
<protein>
    <submittedName>
        <fullName evidence="3">Uncharacterized protein</fullName>
    </submittedName>
</protein>
<dbReference type="InterPro" id="IPR008949">
    <property type="entry name" value="Isoprenoid_synthase_dom_sf"/>
</dbReference>
<proteinExistence type="inferred from homology"/>
<dbReference type="Proteomes" id="UP001385951">
    <property type="component" value="Unassembled WGS sequence"/>
</dbReference>
<dbReference type="Gene3D" id="1.10.600.10">
    <property type="entry name" value="Farnesyl Diphosphate Synthase"/>
    <property type="match status" value="1"/>
</dbReference>
<keyword evidence="4" id="KW-1185">Reference proteome</keyword>
<comment type="caution">
    <text evidence="3">The sequence shown here is derived from an EMBL/GenBank/DDBJ whole genome shotgun (WGS) entry which is preliminary data.</text>
</comment>